<sequence>MTRYDQKPWLTSYAEGVPHEIETPTESLVDMMDASIKQFRKHVALEFFGAETSYAELGDQIARAAEGLRRLGVKKGDRVALVLPNCPQHVVAFYAALRLGAIVIEHNPLYTARELRHQFEDHGAKVAIVWDKVYDTVADFPSDIRQDRLISVDMTDAFPLAKRLALRLPIPAVKKKRALLTEKPAARRVFAWDKLLGTRRISARHPRPSVDDIALLQYTSGTTGTPKGAILTHSNLRANAAQGRAWVPGLRLGKEAFYGVLPLFHAYGMTLCLTFAMSIGARLVLFPKFDIDLVLGAVKHTPPTFLPAVPPIYEALARASERRGVDLSSLRFAISGAMSLPVATVERWEEQTGGLLVEGYGMTESSPVALGNPIGPTRRPGTVGVPFPSTEIRVVDPADPFVDRPDGEPGELLIRGPQVFRGYWRRATETAATLLPGGWLRTGDIVTVTPDGFVTVIDRIKEIIITGGFNVSPSEVEDTLLAHPDVEGAAVVGLPRDGGDEEVCAAVVLHSGSTFNSDALRDFCRSHLTAYKVPRRIIEVDELPRSLIGKVLRRDVRDTMLRHKNG</sequence>
<organism evidence="3 4">
    <name type="scientific">Glaciihabitans tibetensis</name>
    <dbReference type="NCBI Taxonomy" id="1266600"/>
    <lineage>
        <taxon>Bacteria</taxon>
        <taxon>Bacillati</taxon>
        <taxon>Actinomycetota</taxon>
        <taxon>Actinomycetes</taxon>
        <taxon>Micrococcales</taxon>
        <taxon>Microbacteriaceae</taxon>
        <taxon>Glaciihabitans</taxon>
    </lineage>
</organism>
<dbReference type="Proteomes" id="UP000237983">
    <property type="component" value="Unassembled WGS sequence"/>
</dbReference>
<evidence type="ECO:0000313" key="3">
    <source>
        <dbReference type="EMBL" id="PRY68556.1"/>
    </source>
</evidence>
<dbReference type="SUPFAM" id="SSF56801">
    <property type="entry name" value="Acetyl-CoA synthetase-like"/>
    <property type="match status" value="1"/>
</dbReference>
<dbReference type="AlphaFoldDB" id="A0A2T0VED4"/>
<reference evidence="3 4" key="1">
    <citation type="submission" date="2018-03" db="EMBL/GenBank/DDBJ databases">
        <title>Genomic Encyclopedia of Type Strains, Phase III (KMG-III): the genomes of soil and plant-associated and newly described type strains.</title>
        <authorList>
            <person name="Whitman W."/>
        </authorList>
    </citation>
    <scope>NUCLEOTIDE SEQUENCE [LARGE SCALE GENOMIC DNA]</scope>
    <source>
        <strain evidence="3 4">CGMCC 1.12484</strain>
    </source>
</reference>
<dbReference type="Gene3D" id="3.40.50.12780">
    <property type="entry name" value="N-terminal domain of ligase-like"/>
    <property type="match status" value="1"/>
</dbReference>
<dbReference type="Pfam" id="PF00501">
    <property type="entry name" value="AMP-binding"/>
    <property type="match status" value="1"/>
</dbReference>
<dbReference type="PROSITE" id="PS00455">
    <property type="entry name" value="AMP_BINDING"/>
    <property type="match status" value="1"/>
</dbReference>
<comment type="caution">
    <text evidence="3">The sequence shown here is derived from an EMBL/GenBank/DDBJ whole genome shotgun (WGS) entry which is preliminary data.</text>
</comment>
<dbReference type="InterPro" id="IPR050237">
    <property type="entry name" value="ATP-dep_AMP-bd_enzyme"/>
</dbReference>
<dbReference type="PANTHER" id="PTHR43767:SF12">
    <property type="entry name" value="AMP-DEPENDENT SYNTHETASE AND LIGASE"/>
    <property type="match status" value="1"/>
</dbReference>
<dbReference type="InterPro" id="IPR020845">
    <property type="entry name" value="AMP-binding_CS"/>
</dbReference>
<protein>
    <submittedName>
        <fullName evidence="3">Long-chain acyl-CoA synthetase</fullName>
    </submittedName>
</protein>
<dbReference type="InterPro" id="IPR042099">
    <property type="entry name" value="ANL_N_sf"/>
</dbReference>
<proteinExistence type="predicted"/>
<dbReference type="CDD" id="cd05936">
    <property type="entry name" value="FC-FACS_FadD_like"/>
    <property type="match status" value="1"/>
</dbReference>
<dbReference type="Pfam" id="PF13193">
    <property type="entry name" value="AMP-binding_C"/>
    <property type="match status" value="1"/>
</dbReference>
<feature type="domain" description="AMP-dependent synthetase/ligase" evidence="1">
    <location>
        <begin position="34"/>
        <end position="424"/>
    </location>
</feature>
<evidence type="ECO:0000313" key="4">
    <source>
        <dbReference type="Proteomes" id="UP000237983"/>
    </source>
</evidence>
<feature type="domain" description="AMP-binding enzyme C-terminal" evidence="2">
    <location>
        <begin position="475"/>
        <end position="550"/>
    </location>
</feature>
<dbReference type="InterPro" id="IPR000873">
    <property type="entry name" value="AMP-dep_synth/lig_dom"/>
</dbReference>
<dbReference type="GO" id="GO:0016877">
    <property type="term" value="F:ligase activity, forming carbon-sulfur bonds"/>
    <property type="evidence" value="ECO:0007669"/>
    <property type="project" value="UniProtKB-ARBA"/>
</dbReference>
<evidence type="ECO:0000259" key="1">
    <source>
        <dbReference type="Pfam" id="PF00501"/>
    </source>
</evidence>
<dbReference type="NCBIfam" id="NF004114">
    <property type="entry name" value="PRK05605.1"/>
    <property type="match status" value="1"/>
</dbReference>
<name>A0A2T0VED4_9MICO</name>
<dbReference type="Gene3D" id="3.30.300.30">
    <property type="match status" value="1"/>
</dbReference>
<dbReference type="EMBL" id="PVTL01000004">
    <property type="protein sequence ID" value="PRY68556.1"/>
    <property type="molecule type" value="Genomic_DNA"/>
</dbReference>
<keyword evidence="4" id="KW-1185">Reference proteome</keyword>
<accession>A0A2T0VED4</accession>
<dbReference type="PANTHER" id="PTHR43767">
    <property type="entry name" value="LONG-CHAIN-FATTY-ACID--COA LIGASE"/>
    <property type="match status" value="1"/>
</dbReference>
<dbReference type="OrthoDB" id="9803968at2"/>
<dbReference type="InterPro" id="IPR045851">
    <property type="entry name" value="AMP-bd_C_sf"/>
</dbReference>
<dbReference type="InterPro" id="IPR025110">
    <property type="entry name" value="AMP-bd_C"/>
</dbReference>
<gene>
    <name evidence="3" type="ORF">B0I08_104259</name>
</gene>
<evidence type="ECO:0000259" key="2">
    <source>
        <dbReference type="Pfam" id="PF13193"/>
    </source>
</evidence>
<dbReference type="RefSeq" id="WP_106212102.1">
    <property type="nucleotide sequence ID" value="NZ_PVTL01000004.1"/>
</dbReference>